<dbReference type="GeneID" id="92881442"/>
<dbReference type="InterPro" id="IPR058240">
    <property type="entry name" value="rSAM_sf"/>
</dbReference>
<dbReference type="GO" id="GO:0051539">
    <property type="term" value="F:4 iron, 4 sulfur cluster binding"/>
    <property type="evidence" value="ECO:0007669"/>
    <property type="project" value="UniProtKB-KW"/>
</dbReference>
<evidence type="ECO:0000256" key="11">
    <source>
        <dbReference type="ARBA" id="ARBA00047365"/>
    </source>
</evidence>
<dbReference type="InterPro" id="IPR034457">
    <property type="entry name" value="Organic_radical-activating"/>
</dbReference>
<comment type="similarity">
    <text evidence="3 12">Belongs to the organic radical-activating enzymes family.</text>
</comment>
<dbReference type="GO" id="GO:0004748">
    <property type="term" value="F:ribonucleoside-diphosphate reductase activity, thioredoxin disulfide as acceptor"/>
    <property type="evidence" value="ECO:0007669"/>
    <property type="project" value="TreeGrafter"/>
</dbReference>
<gene>
    <name evidence="13" type="ORF">KB1_22710</name>
</gene>
<keyword evidence="5" id="KW-0004">4Fe-4S</keyword>
<evidence type="ECO:0000256" key="2">
    <source>
        <dbReference type="ARBA" id="ARBA00003852"/>
    </source>
</evidence>
<evidence type="ECO:0000256" key="12">
    <source>
        <dbReference type="PIRNR" id="PIRNR000368"/>
    </source>
</evidence>
<dbReference type="SFLD" id="SFLDG01066">
    <property type="entry name" value="organic_radical-activating_enz"/>
    <property type="match status" value="1"/>
</dbReference>
<dbReference type="PANTHER" id="PTHR30352:SF2">
    <property type="entry name" value="ANAEROBIC RIBONUCLEOSIDE-TRIPHOSPHATE REDUCTASE-ACTIVATING PROTEIN"/>
    <property type="match status" value="1"/>
</dbReference>
<organism evidence="13 14">
    <name type="scientific">Cutibacterium modestum</name>
    <dbReference type="NCBI Taxonomy" id="2559073"/>
    <lineage>
        <taxon>Bacteria</taxon>
        <taxon>Bacillati</taxon>
        <taxon>Actinomycetota</taxon>
        <taxon>Actinomycetes</taxon>
        <taxon>Propionibacteriales</taxon>
        <taxon>Propionibacteriaceae</taxon>
        <taxon>Cutibacterium</taxon>
    </lineage>
</organism>
<comment type="catalytic activity">
    <reaction evidence="11">
        <text>glycyl-[protein] + reduced [flavodoxin] + S-adenosyl-L-methionine = glycin-2-yl radical-[protein] + semiquinone [flavodoxin] + 5'-deoxyadenosine + L-methionine + H(+)</text>
        <dbReference type="Rhea" id="RHEA:61976"/>
        <dbReference type="Rhea" id="RHEA-COMP:10622"/>
        <dbReference type="Rhea" id="RHEA-COMP:14480"/>
        <dbReference type="Rhea" id="RHEA-COMP:15993"/>
        <dbReference type="Rhea" id="RHEA-COMP:15994"/>
        <dbReference type="ChEBI" id="CHEBI:15378"/>
        <dbReference type="ChEBI" id="CHEBI:17319"/>
        <dbReference type="ChEBI" id="CHEBI:29947"/>
        <dbReference type="ChEBI" id="CHEBI:32722"/>
        <dbReference type="ChEBI" id="CHEBI:57618"/>
        <dbReference type="ChEBI" id="CHEBI:57844"/>
        <dbReference type="ChEBI" id="CHEBI:59789"/>
        <dbReference type="ChEBI" id="CHEBI:140311"/>
    </reaction>
</comment>
<dbReference type="PROSITE" id="PS01087">
    <property type="entry name" value="RADICAL_ACTIVATING"/>
    <property type="match status" value="1"/>
</dbReference>
<dbReference type="SFLD" id="SFLDF00299">
    <property type="entry name" value="anaerobic_ribonucleoside-triph"/>
    <property type="match status" value="1"/>
</dbReference>
<dbReference type="AlphaFoldDB" id="A0AAD1KSL3"/>
<dbReference type="GO" id="GO:0043365">
    <property type="term" value="F:[formate-C-acetyltransferase]-activating enzyme activity"/>
    <property type="evidence" value="ECO:0007669"/>
    <property type="project" value="InterPro"/>
</dbReference>
<proteinExistence type="inferred from homology"/>
<keyword evidence="6" id="KW-0949">S-adenosyl-L-methionine</keyword>
<dbReference type="SUPFAM" id="SSF102114">
    <property type="entry name" value="Radical SAM enzymes"/>
    <property type="match status" value="1"/>
</dbReference>
<evidence type="ECO:0000256" key="7">
    <source>
        <dbReference type="ARBA" id="ARBA00022723"/>
    </source>
</evidence>
<dbReference type="InterPro" id="IPR013785">
    <property type="entry name" value="Aldolase_TIM"/>
</dbReference>
<reference evidence="13" key="1">
    <citation type="submission" date="2021-06" db="EMBL/GenBank/DDBJ databases">
        <title>Genome sequence of Cutibacterium modestum strain KB17-24694.</title>
        <authorList>
            <person name="Dekio I."/>
            <person name="Asahina A."/>
            <person name="Nishida M."/>
        </authorList>
    </citation>
    <scope>NUCLEOTIDE SEQUENCE</scope>
    <source>
        <strain evidence="13">KB17-24694</strain>
    </source>
</reference>
<dbReference type="SFLD" id="SFLDG01063">
    <property type="entry name" value="activating_enzymes__group_1"/>
    <property type="match status" value="1"/>
</dbReference>
<dbReference type="GO" id="GO:0046872">
    <property type="term" value="F:metal ion binding"/>
    <property type="evidence" value="ECO:0007669"/>
    <property type="project" value="UniProtKB-KW"/>
</dbReference>
<dbReference type="PIRSF" id="PIRSF000368">
    <property type="entry name" value="NrdG"/>
    <property type="match status" value="1"/>
</dbReference>
<evidence type="ECO:0000256" key="8">
    <source>
        <dbReference type="ARBA" id="ARBA00023002"/>
    </source>
</evidence>
<evidence type="ECO:0000256" key="6">
    <source>
        <dbReference type="ARBA" id="ARBA00022691"/>
    </source>
</evidence>
<dbReference type="InterPro" id="IPR007197">
    <property type="entry name" value="rSAM"/>
</dbReference>
<dbReference type="Proteomes" id="UP000825072">
    <property type="component" value="Chromosome 1"/>
</dbReference>
<dbReference type="EC" id="1.97.1.-" evidence="12"/>
<evidence type="ECO:0000256" key="10">
    <source>
        <dbReference type="ARBA" id="ARBA00023014"/>
    </source>
</evidence>
<evidence type="ECO:0000313" key="13">
    <source>
        <dbReference type="EMBL" id="BCY26281.1"/>
    </source>
</evidence>
<sequence length="164" mass="17823">MRIAGIEPESIVDGPGIRFAVFAQGCPLQCSGCHNPGTWDPCGGREVDVKEIIAAMRSSVLANGLTLSGGEASRQPGDCARLARAAHEMEWDVWAWSGYTVEALIRQARRDADLADMLDQIDVLVDGPFQLTHRTLTLPWRGSSNQRIIDVPATLRVGRAVETL</sequence>
<dbReference type="SFLD" id="SFLDS00029">
    <property type="entry name" value="Radical_SAM"/>
    <property type="match status" value="1"/>
</dbReference>
<dbReference type="NCBIfam" id="TIGR02491">
    <property type="entry name" value="NrdG"/>
    <property type="match status" value="1"/>
</dbReference>
<dbReference type="EMBL" id="AP024747">
    <property type="protein sequence ID" value="BCY26281.1"/>
    <property type="molecule type" value="Genomic_DNA"/>
</dbReference>
<name>A0AAD1KSL3_9ACTN</name>
<evidence type="ECO:0000256" key="3">
    <source>
        <dbReference type="ARBA" id="ARBA00009777"/>
    </source>
</evidence>
<dbReference type="RefSeq" id="WP_002528151.1">
    <property type="nucleotide sequence ID" value="NZ_AP024747.1"/>
</dbReference>
<dbReference type="Pfam" id="PF13353">
    <property type="entry name" value="Fer4_12"/>
    <property type="match status" value="1"/>
</dbReference>
<protein>
    <recommendedName>
        <fullName evidence="4 12">Anaerobic ribonucleoside-triphosphate reductase-activating protein</fullName>
        <ecNumber evidence="12">1.97.1.-</ecNumber>
    </recommendedName>
</protein>
<evidence type="ECO:0000256" key="5">
    <source>
        <dbReference type="ARBA" id="ARBA00022485"/>
    </source>
</evidence>
<dbReference type="PANTHER" id="PTHR30352">
    <property type="entry name" value="PYRUVATE FORMATE-LYASE-ACTIVATING ENZYME"/>
    <property type="match status" value="1"/>
</dbReference>
<keyword evidence="10" id="KW-0411">Iron-sulfur</keyword>
<keyword evidence="8 12" id="KW-0560">Oxidoreductase</keyword>
<dbReference type="InterPro" id="IPR001989">
    <property type="entry name" value="Radical_activat_CS"/>
</dbReference>
<keyword evidence="7" id="KW-0479">Metal-binding</keyword>
<comment type="cofactor">
    <cofactor evidence="1">
        <name>[4Fe-4S] cluster</name>
        <dbReference type="ChEBI" id="CHEBI:49883"/>
    </cofactor>
</comment>
<accession>A0AAD1KSL3</accession>
<evidence type="ECO:0000256" key="1">
    <source>
        <dbReference type="ARBA" id="ARBA00001966"/>
    </source>
</evidence>
<comment type="function">
    <text evidence="2 12">Activation of anaerobic ribonucleoside-triphosphate reductase under anaerobic conditions by generation of an organic free radical, using S-adenosylmethionine and reduced flavodoxin as cosubstrates to produce 5'-deoxy-adenosine.</text>
</comment>
<evidence type="ECO:0000256" key="9">
    <source>
        <dbReference type="ARBA" id="ARBA00023004"/>
    </source>
</evidence>
<evidence type="ECO:0000313" key="14">
    <source>
        <dbReference type="Proteomes" id="UP000825072"/>
    </source>
</evidence>
<keyword evidence="9" id="KW-0408">Iron</keyword>
<dbReference type="InterPro" id="IPR012837">
    <property type="entry name" value="NrdG"/>
</dbReference>
<evidence type="ECO:0000256" key="4">
    <source>
        <dbReference type="ARBA" id="ARBA00014281"/>
    </source>
</evidence>
<dbReference type="Gene3D" id="3.20.20.70">
    <property type="entry name" value="Aldolase class I"/>
    <property type="match status" value="1"/>
</dbReference>